<feature type="domain" description="Peptidase M10 metallopeptidase" evidence="6">
    <location>
        <begin position="21"/>
        <end position="70"/>
    </location>
</feature>
<dbReference type="GO" id="GO:0004222">
    <property type="term" value="F:metalloendopeptidase activity"/>
    <property type="evidence" value="ECO:0007669"/>
    <property type="project" value="InterPro"/>
</dbReference>
<accession>A0A834MR35</accession>
<organism evidence="7 8">
    <name type="scientific">Vespula vulgaris</name>
    <name type="common">Yellow jacket</name>
    <name type="synonym">Wasp</name>
    <dbReference type="NCBI Taxonomy" id="7454"/>
    <lineage>
        <taxon>Eukaryota</taxon>
        <taxon>Metazoa</taxon>
        <taxon>Ecdysozoa</taxon>
        <taxon>Arthropoda</taxon>
        <taxon>Hexapoda</taxon>
        <taxon>Insecta</taxon>
        <taxon>Pterygota</taxon>
        <taxon>Neoptera</taxon>
        <taxon>Endopterygota</taxon>
        <taxon>Hymenoptera</taxon>
        <taxon>Apocrita</taxon>
        <taxon>Aculeata</taxon>
        <taxon>Vespoidea</taxon>
        <taxon>Vespidae</taxon>
        <taxon>Vespinae</taxon>
        <taxon>Vespula</taxon>
    </lineage>
</organism>
<dbReference type="GO" id="GO:0006508">
    <property type="term" value="P:proteolysis"/>
    <property type="evidence" value="ECO:0007669"/>
    <property type="project" value="UniProtKB-KW"/>
</dbReference>
<evidence type="ECO:0000256" key="1">
    <source>
        <dbReference type="ARBA" id="ARBA00022670"/>
    </source>
</evidence>
<name>A0A834MR35_VESVU</name>
<sequence length="107" mass="12050">MEDLKWFMKPDSSSPTAEDGQCESRLHSVLVQEIGYALDLSYSSNDNAVLRPFYEINVVTLSNKDINNIMGLKSPLVDLAIQELLSHSLIKIGFGFLCNMFRIILLL</sequence>
<dbReference type="GO" id="GO:0008270">
    <property type="term" value="F:zinc ion binding"/>
    <property type="evidence" value="ECO:0007669"/>
    <property type="project" value="InterPro"/>
</dbReference>
<gene>
    <name evidence="7" type="ORF">HZH66_013694</name>
</gene>
<dbReference type="GO" id="GO:0031012">
    <property type="term" value="C:extracellular matrix"/>
    <property type="evidence" value="ECO:0007669"/>
    <property type="project" value="InterPro"/>
</dbReference>
<keyword evidence="8" id="KW-1185">Reference proteome</keyword>
<keyword evidence="4" id="KW-0862">Zinc</keyword>
<feature type="region of interest" description="Disordered" evidence="5">
    <location>
        <begin position="1"/>
        <end position="20"/>
    </location>
</feature>
<dbReference type="Proteomes" id="UP000614350">
    <property type="component" value="Unassembled WGS sequence"/>
</dbReference>
<keyword evidence="2" id="KW-0479">Metal-binding</keyword>
<evidence type="ECO:0000259" key="6">
    <source>
        <dbReference type="Pfam" id="PF00413"/>
    </source>
</evidence>
<keyword evidence="1" id="KW-0645">Protease</keyword>
<evidence type="ECO:0000256" key="2">
    <source>
        <dbReference type="ARBA" id="ARBA00022723"/>
    </source>
</evidence>
<evidence type="ECO:0000256" key="4">
    <source>
        <dbReference type="ARBA" id="ARBA00022833"/>
    </source>
</evidence>
<evidence type="ECO:0000313" key="8">
    <source>
        <dbReference type="Proteomes" id="UP000614350"/>
    </source>
</evidence>
<keyword evidence="3" id="KW-0378">Hydrolase</keyword>
<evidence type="ECO:0000313" key="7">
    <source>
        <dbReference type="EMBL" id="KAF7382262.1"/>
    </source>
</evidence>
<dbReference type="InterPro" id="IPR001818">
    <property type="entry name" value="Pept_M10_metallopeptidase"/>
</dbReference>
<dbReference type="InterPro" id="IPR024079">
    <property type="entry name" value="MetalloPept_cat_dom_sf"/>
</dbReference>
<dbReference type="Gene3D" id="3.40.390.10">
    <property type="entry name" value="Collagenase (Catalytic Domain)"/>
    <property type="match status" value="1"/>
</dbReference>
<evidence type="ECO:0000256" key="5">
    <source>
        <dbReference type="SAM" id="MobiDB-lite"/>
    </source>
</evidence>
<dbReference type="Pfam" id="PF00413">
    <property type="entry name" value="Peptidase_M10"/>
    <property type="match status" value="1"/>
</dbReference>
<dbReference type="EMBL" id="JACSEA010000019">
    <property type="protein sequence ID" value="KAF7382262.1"/>
    <property type="molecule type" value="Genomic_DNA"/>
</dbReference>
<comment type="caution">
    <text evidence="7">The sequence shown here is derived from an EMBL/GenBank/DDBJ whole genome shotgun (WGS) entry which is preliminary data.</text>
</comment>
<evidence type="ECO:0000256" key="3">
    <source>
        <dbReference type="ARBA" id="ARBA00022801"/>
    </source>
</evidence>
<dbReference type="AlphaFoldDB" id="A0A834MR35"/>
<proteinExistence type="predicted"/>
<protein>
    <recommendedName>
        <fullName evidence="6">Peptidase M10 metallopeptidase domain-containing protein</fullName>
    </recommendedName>
</protein>
<reference evidence="7" key="1">
    <citation type="journal article" date="2020" name="G3 (Bethesda)">
        <title>High-Quality Assemblies for Three Invasive Social Wasps from the &lt;i&gt;Vespula&lt;/i&gt; Genus.</title>
        <authorList>
            <person name="Harrop T.W.R."/>
            <person name="Guhlin J."/>
            <person name="McLaughlin G.M."/>
            <person name="Permina E."/>
            <person name="Stockwell P."/>
            <person name="Gilligan J."/>
            <person name="Le Lec M.F."/>
            <person name="Gruber M.A.M."/>
            <person name="Quinn O."/>
            <person name="Lovegrove M."/>
            <person name="Duncan E.J."/>
            <person name="Remnant E.J."/>
            <person name="Van Eeckhoven J."/>
            <person name="Graham B."/>
            <person name="Knapp R.A."/>
            <person name="Langford K.W."/>
            <person name="Kronenberg Z."/>
            <person name="Press M.O."/>
            <person name="Eacker S.M."/>
            <person name="Wilson-Rankin E.E."/>
            <person name="Purcell J."/>
            <person name="Lester P.J."/>
            <person name="Dearden P.K."/>
        </authorList>
    </citation>
    <scope>NUCLEOTIDE SEQUENCE</scope>
    <source>
        <strain evidence="7">Marl-1</strain>
    </source>
</reference>